<name>A0ABX2RI34_9ACTN</name>
<proteinExistence type="predicted"/>
<evidence type="ECO:0000313" key="2">
    <source>
        <dbReference type="Proteomes" id="UP000631553"/>
    </source>
</evidence>
<keyword evidence="2" id="KW-1185">Reference proteome</keyword>
<organism evidence="1 2">
    <name type="scientific">Micromonospora purpureochromogenes</name>
    <dbReference type="NCBI Taxonomy" id="47872"/>
    <lineage>
        <taxon>Bacteria</taxon>
        <taxon>Bacillati</taxon>
        <taxon>Actinomycetota</taxon>
        <taxon>Actinomycetes</taxon>
        <taxon>Micromonosporales</taxon>
        <taxon>Micromonosporaceae</taxon>
        <taxon>Micromonospora</taxon>
    </lineage>
</organism>
<accession>A0ABX2RI34</accession>
<dbReference type="EMBL" id="JACCCQ010000001">
    <property type="protein sequence ID" value="NYF55643.1"/>
    <property type="molecule type" value="Genomic_DNA"/>
</dbReference>
<dbReference type="Proteomes" id="UP000631553">
    <property type="component" value="Unassembled WGS sequence"/>
</dbReference>
<sequence>MAMMCSARLMRRFPALESRCRFWSPDEASIGAVPFHEAKWARLVNRAMFRP</sequence>
<evidence type="ECO:0000313" key="1">
    <source>
        <dbReference type="EMBL" id="NYF55643.1"/>
    </source>
</evidence>
<comment type="caution">
    <text evidence="1">The sequence shown here is derived from an EMBL/GenBank/DDBJ whole genome shotgun (WGS) entry which is preliminary data.</text>
</comment>
<gene>
    <name evidence="1" type="ORF">HDA35_001474</name>
</gene>
<protein>
    <submittedName>
        <fullName evidence="1">Uncharacterized protein</fullName>
    </submittedName>
</protein>
<reference evidence="1 2" key="1">
    <citation type="submission" date="2020-07" db="EMBL/GenBank/DDBJ databases">
        <title>Sequencing the genomes of 1000 actinobacteria strains.</title>
        <authorList>
            <person name="Klenk H.-P."/>
        </authorList>
    </citation>
    <scope>NUCLEOTIDE SEQUENCE [LARGE SCALE GENOMIC DNA]</scope>
    <source>
        <strain evidence="1 2">DSM 43814</strain>
    </source>
</reference>